<keyword evidence="3" id="KW-1185">Reference proteome</keyword>
<dbReference type="EMBL" id="RKRF01000008">
    <property type="protein sequence ID" value="RPF54430.1"/>
    <property type="molecule type" value="Genomic_DNA"/>
</dbReference>
<dbReference type="Pfam" id="PF24706">
    <property type="entry name" value="DUF7669"/>
    <property type="match status" value="1"/>
</dbReference>
<dbReference type="Proteomes" id="UP000276443">
    <property type="component" value="Unassembled WGS sequence"/>
</dbReference>
<feature type="domain" description="DUF7669" evidence="1">
    <location>
        <begin position="7"/>
        <end position="76"/>
    </location>
</feature>
<accession>A0A3N5BGN2</accession>
<protein>
    <recommendedName>
        <fullName evidence="1">DUF7669 domain-containing protein</fullName>
    </recommendedName>
</protein>
<organism evidence="2 3">
    <name type="scientific">Aquisalibacillus elongatus</name>
    <dbReference type="NCBI Taxonomy" id="485577"/>
    <lineage>
        <taxon>Bacteria</taxon>
        <taxon>Bacillati</taxon>
        <taxon>Bacillota</taxon>
        <taxon>Bacilli</taxon>
        <taxon>Bacillales</taxon>
        <taxon>Bacillaceae</taxon>
        <taxon>Aquisalibacillus</taxon>
    </lineage>
</organism>
<evidence type="ECO:0000313" key="2">
    <source>
        <dbReference type="EMBL" id="RPF54430.1"/>
    </source>
</evidence>
<name>A0A3N5BGN2_9BACI</name>
<dbReference type="RefSeq" id="WP_425455178.1">
    <property type="nucleotide sequence ID" value="NZ_RKRF01000008.1"/>
</dbReference>
<sequence length="84" mass="10012">MSTLYEAILECFRTSQKVMTIQEVSDYIDKNYSQSWKDIRTTLADMTHENYDGNSSSTVPYEFRRLKRVGRGRYELIPLQHENR</sequence>
<dbReference type="AlphaFoldDB" id="A0A3N5BGN2"/>
<evidence type="ECO:0000313" key="3">
    <source>
        <dbReference type="Proteomes" id="UP000276443"/>
    </source>
</evidence>
<proteinExistence type="predicted"/>
<reference evidence="2 3" key="1">
    <citation type="submission" date="2018-11" db="EMBL/GenBank/DDBJ databases">
        <title>Genomic Encyclopedia of Type Strains, Phase IV (KMG-IV): sequencing the most valuable type-strain genomes for metagenomic binning, comparative biology and taxonomic classification.</title>
        <authorList>
            <person name="Goeker M."/>
        </authorList>
    </citation>
    <scope>NUCLEOTIDE SEQUENCE [LARGE SCALE GENOMIC DNA]</scope>
    <source>
        <strain evidence="2 3">DSM 18090</strain>
    </source>
</reference>
<comment type="caution">
    <text evidence="2">The sequence shown here is derived from an EMBL/GenBank/DDBJ whole genome shotgun (WGS) entry which is preliminary data.</text>
</comment>
<evidence type="ECO:0000259" key="1">
    <source>
        <dbReference type="Pfam" id="PF24706"/>
    </source>
</evidence>
<dbReference type="InterPro" id="IPR056086">
    <property type="entry name" value="DUF7669"/>
</dbReference>
<gene>
    <name evidence="2" type="ORF">EDC24_1629</name>
</gene>